<evidence type="ECO:0000313" key="13">
    <source>
        <dbReference type="Proteomes" id="UP000190064"/>
    </source>
</evidence>
<accession>A0A1T1HEW1</accession>
<comment type="caution">
    <text evidence="12">The sequence shown here is derived from an EMBL/GenBank/DDBJ whole genome shotgun (WGS) entry which is preliminary data.</text>
</comment>
<evidence type="ECO:0000256" key="9">
    <source>
        <dbReference type="SAM" id="Phobius"/>
    </source>
</evidence>
<evidence type="ECO:0000256" key="2">
    <source>
        <dbReference type="ARBA" id="ARBA00010212"/>
    </source>
</evidence>
<dbReference type="Proteomes" id="UP000190064">
    <property type="component" value="Unassembled WGS sequence"/>
</dbReference>
<feature type="transmembrane region" description="Helical" evidence="9">
    <location>
        <begin position="118"/>
        <end position="137"/>
    </location>
</feature>
<dbReference type="AlphaFoldDB" id="A0A1T1HEW1"/>
<evidence type="ECO:0000256" key="8">
    <source>
        <dbReference type="ARBA" id="ARBA00023136"/>
    </source>
</evidence>
<keyword evidence="4" id="KW-0408">Iron</keyword>
<dbReference type="InterPro" id="IPR027470">
    <property type="entry name" value="Cation_efflux_CTD"/>
</dbReference>
<dbReference type="GO" id="GO:0008324">
    <property type="term" value="F:monoatomic cation transmembrane transporter activity"/>
    <property type="evidence" value="ECO:0007669"/>
    <property type="project" value="InterPro"/>
</dbReference>
<dbReference type="PANTHER" id="PTHR43840">
    <property type="entry name" value="MITOCHONDRIAL METAL TRANSPORTER 1-RELATED"/>
    <property type="match status" value="1"/>
</dbReference>
<organism evidence="12 13">
    <name type="scientific">Oceanospirillum linum</name>
    <dbReference type="NCBI Taxonomy" id="966"/>
    <lineage>
        <taxon>Bacteria</taxon>
        <taxon>Pseudomonadati</taxon>
        <taxon>Pseudomonadota</taxon>
        <taxon>Gammaproteobacteria</taxon>
        <taxon>Oceanospirillales</taxon>
        <taxon>Oceanospirillaceae</taxon>
        <taxon>Oceanospirillum</taxon>
    </lineage>
</organism>
<evidence type="ECO:0000256" key="6">
    <source>
        <dbReference type="ARBA" id="ARBA00022906"/>
    </source>
</evidence>
<feature type="domain" description="Cation efflux protein cytoplasmic" evidence="11">
    <location>
        <begin position="211"/>
        <end position="288"/>
    </location>
</feature>
<keyword evidence="6" id="KW-0864">Zinc transport</keyword>
<comment type="similarity">
    <text evidence="2">Belongs to the cation diffusion facilitator (CDF) transporter (TC 2.A.4) family. FieF subfamily.</text>
</comment>
<feature type="domain" description="Cation efflux protein transmembrane" evidence="10">
    <location>
        <begin position="14"/>
        <end position="207"/>
    </location>
</feature>
<dbReference type="EMBL" id="MTSD02000001">
    <property type="protein sequence ID" value="OOV88408.1"/>
    <property type="molecule type" value="Genomic_DNA"/>
</dbReference>
<dbReference type="GO" id="GO:0006829">
    <property type="term" value="P:zinc ion transport"/>
    <property type="evidence" value="ECO:0007669"/>
    <property type="project" value="UniProtKB-KW"/>
</dbReference>
<evidence type="ECO:0000256" key="4">
    <source>
        <dbReference type="ARBA" id="ARBA00022496"/>
    </source>
</evidence>
<dbReference type="InterPro" id="IPR036837">
    <property type="entry name" value="Cation_efflux_CTD_sf"/>
</dbReference>
<keyword evidence="4" id="KW-0410">Iron transport</keyword>
<comment type="subcellular location">
    <subcellularLocation>
        <location evidence="1">Membrane</location>
        <topology evidence="1">Multi-pass membrane protein</topology>
    </subcellularLocation>
</comment>
<proteinExistence type="inferred from homology"/>
<name>A0A1T1HEW1_OCELI</name>
<dbReference type="PANTHER" id="PTHR43840:SF15">
    <property type="entry name" value="MITOCHONDRIAL METAL TRANSPORTER 1-RELATED"/>
    <property type="match status" value="1"/>
</dbReference>
<evidence type="ECO:0000256" key="1">
    <source>
        <dbReference type="ARBA" id="ARBA00004141"/>
    </source>
</evidence>
<feature type="transmembrane region" description="Helical" evidence="9">
    <location>
        <begin position="158"/>
        <end position="176"/>
    </location>
</feature>
<evidence type="ECO:0000259" key="11">
    <source>
        <dbReference type="Pfam" id="PF16916"/>
    </source>
</evidence>
<dbReference type="Gene3D" id="3.30.70.1350">
    <property type="entry name" value="Cation efflux protein, cytoplasmic domain"/>
    <property type="match status" value="1"/>
</dbReference>
<dbReference type="RefSeq" id="WP_077242843.1">
    <property type="nucleotide sequence ID" value="NZ_FXTS01000001.1"/>
</dbReference>
<protein>
    <submittedName>
        <fullName evidence="12">Cation-efflux pump</fullName>
    </submittedName>
</protein>
<keyword evidence="6" id="KW-0862">Zinc</keyword>
<evidence type="ECO:0000313" key="12">
    <source>
        <dbReference type="EMBL" id="OOV88408.1"/>
    </source>
</evidence>
<dbReference type="SUPFAM" id="SSF161111">
    <property type="entry name" value="Cation efflux protein transmembrane domain-like"/>
    <property type="match status" value="1"/>
</dbReference>
<dbReference type="InterPro" id="IPR002524">
    <property type="entry name" value="Cation_efflux"/>
</dbReference>
<keyword evidence="13" id="KW-1185">Reference proteome</keyword>
<dbReference type="NCBIfam" id="TIGR01297">
    <property type="entry name" value="CDF"/>
    <property type="match status" value="1"/>
</dbReference>
<keyword evidence="6" id="KW-0406">Ion transport</keyword>
<dbReference type="SUPFAM" id="SSF160240">
    <property type="entry name" value="Cation efflux protein cytoplasmic domain-like"/>
    <property type="match status" value="1"/>
</dbReference>
<feature type="transmembrane region" description="Helical" evidence="9">
    <location>
        <begin position="84"/>
        <end position="106"/>
    </location>
</feature>
<gene>
    <name evidence="12" type="ORF">BTA35_0202540</name>
</gene>
<dbReference type="Pfam" id="PF16916">
    <property type="entry name" value="ZT_dimer"/>
    <property type="match status" value="1"/>
</dbReference>
<reference evidence="12" key="1">
    <citation type="submission" date="2017-02" db="EMBL/GenBank/DDBJ databases">
        <title>Draft Genome Sequence of the Salt Water Bacterium Oceanospirillum linum ATCC 11336.</title>
        <authorList>
            <person name="Trachtenberg A.M."/>
            <person name="Carney J.G."/>
            <person name="Linnane J.D."/>
            <person name="Rheaume B.A."/>
            <person name="Pitts N.L."/>
            <person name="Mykles D.L."/>
            <person name="Maclea K.S."/>
        </authorList>
    </citation>
    <scope>NUCLEOTIDE SEQUENCE [LARGE SCALE GENOMIC DNA]</scope>
    <source>
        <strain evidence="12">ATCC 11336</strain>
    </source>
</reference>
<dbReference type="FunFam" id="1.20.1510.10:FF:000006">
    <property type="entry name" value="Divalent cation efflux transporter"/>
    <property type="match status" value="1"/>
</dbReference>
<evidence type="ECO:0000256" key="3">
    <source>
        <dbReference type="ARBA" id="ARBA00022448"/>
    </source>
</evidence>
<keyword evidence="7 9" id="KW-1133">Transmembrane helix</keyword>
<dbReference type="InterPro" id="IPR027469">
    <property type="entry name" value="Cation_efflux_TMD_sf"/>
</dbReference>
<feature type="transmembrane region" description="Helical" evidence="9">
    <location>
        <begin position="44"/>
        <end position="63"/>
    </location>
</feature>
<dbReference type="GO" id="GO:0016020">
    <property type="term" value="C:membrane"/>
    <property type="evidence" value="ECO:0007669"/>
    <property type="project" value="UniProtKB-SubCell"/>
</dbReference>
<evidence type="ECO:0000256" key="5">
    <source>
        <dbReference type="ARBA" id="ARBA00022692"/>
    </source>
</evidence>
<dbReference type="InterPro" id="IPR058533">
    <property type="entry name" value="Cation_efflux_TM"/>
</dbReference>
<evidence type="ECO:0000259" key="10">
    <source>
        <dbReference type="Pfam" id="PF01545"/>
    </source>
</evidence>
<dbReference type="Pfam" id="PF01545">
    <property type="entry name" value="Cation_efflux"/>
    <property type="match status" value="1"/>
</dbReference>
<dbReference type="Gene3D" id="1.20.1510.10">
    <property type="entry name" value="Cation efflux protein transmembrane domain"/>
    <property type="match status" value="1"/>
</dbReference>
<keyword evidence="5 9" id="KW-0812">Transmembrane</keyword>
<evidence type="ECO:0000256" key="7">
    <source>
        <dbReference type="ARBA" id="ARBA00022989"/>
    </source>
</evidence>
<sequence length="377" mass="42085">MRQESTKAAHKVTLIGAALDAILGISKIIVGWASNSHALIADGIHSLSDLLTDAMVMVVTYYGRQKPDKNHPYGHARFETMGTLVLGSLLIAVAGAIFYDSLIRLWQTDNLTVPRWPALVVAAISILGKEWIFHYTMRVAQKIRSDLLVANAWHSRSDALSSIVVLIGISGTMLGIQWLDQIAAMIVGLMVAHIGWKLMSGSIKELVDTALPEEETLDMLRHAESIRCVKAIHSLRTRKMGADVFLDIHIEVNPRISVSEGHQIGVQVSQLIRDHHPEVADITFHIDAENDSDDDLPSLEKLPPLRDDVVGQLQYAWRALPIEFQSSQLVLHYLNNRIDIDLYLANSLPVTLSESILKQCLNDKDWLGQLRVWQRNN</sequence>
<feature type="transmembrane region" description="Helical" evidence="9">
    <location>
        <begin position="12"/>
        <end position="32"/>
    </location>
</feature>
<keyword evidence="8 9" id="KW-0472">Membrane</keyword>
<dbReference type="InterPro" id="IPR050291">
    <property type="entry name" value="CDF_Transporter"/>
</dbReference>
<keyword evidence="3" id="KW-0813">Transport</keyword>
<dbReference type="STRING" id="966.BTA35_0202540"/>
<dbReference type="GO" id="GO:0006826">
    <property type="term" value="P:iron ion transport"/>
    <property type="evidence" value="ECO:0007669"/>
    <property type="project" value="UniProtKB-KW"/>
</dbReference>